<dbReference type="AlphaFoldDB" id="A0A084ETN4"/>
<evidence type="ECO:0000313" key="1">
    <source>
        <dbReference type="EMBL" id="KEZ21326.1"/>
    </source>
</evidence>
<dbReference type="Proteomes" id="UP000028534">
    <property type="component" value="Unassembled WGS sequence"/>
</dbReference>
<organism evidence="1 2">
    <name type="scientific">Sphingobium yanoikuyae</name>
    <name type="common">Sphingomonas yanoikuyae</name>
    <dbReference type="NCBI Taxonomy" id="13690"/>
    <lineage>
        <taxon>Bacteria</taxon>
        <taxon>Pseudomonadati</taxon>
        <taxon>Pseudomonadota</taxon>
        <taxon>Alphaproteobacteria</taxon>
        <taxon>Sphingomonadales</taxon>
        <taxon>Sphingomonadaceae</taxon>
        <taxon>Sphingobium</taxon>
    </lineage>
</organism>
<gene>
    <name evidence="1" type="ORF">CP98_00003</name>
</gene>
<sequence>MSNCSGLSIWVGDLDCYINIDAICAENEREAEEAALELELEEIGEIRLLAGKSTSARYLNCNDITPSDWRYAVHQAGMLIGSESEVISLHGQVKWKAIESQFIRAMLKLGNSYAVARYAKLERLDYSSAITATLPHGIRALINQFLIAEGISRSTSADGRIRAVLTGGHSIPMTAYRRTGMLQAALHAMADGRSDHPGGVSLDRERTRKILALARLHFSTQELRLSSVAELEKLSVAYTCDRQTLGAERELLIENRRSIRNWRLRHIRSLLEFYPFSIRHGLERATRSDQFDRVAIINELALAQCGVLRLRRAGRNRTRRR</sequence>
<name>A0A084ETN4_SPHYA</name>
<comment type="caution">
    <text evidence="1">The sequence shown here is derived from an EMBL/GenBank/DDBJ whole genome shotgun (WGS) entry which is preliminary data.</text>
</comment>
<dbReference type="RefSeq" id="WP_155276347.1">
    <property type="nucleotide sequence ID" value="NZ_JGVR01000001.1"/>
</dbReference>
<accession>A0A084ETN4</accession>
<protein>
    <submittedName>
        <fullName evidence="1">Uncharacterized protein</fullName>
    </submittedName>
</protein>
<reference evidence="1 2" key="1">
    <citation type="submission" date="2014-03" db="EMBL/GenBank/DDBJ databases">
        <title>Genome sequence of Sphingobium yanoikuyae B1.</title>
        <authorList>
            <person name="Gan H.M."/>
            <person name="Gan H.Y."/>
            <person name="Savka M.A."/>
        </authorList>
    </citation>
    <scope>NUCLEOTIDE SEQUENCE [LARGE SCALE GENOMIC DNA]</scope>
    <source>
        <strain evidence="1 2">B1</strain>
    </source>
</reference>
<dbReference type="EMBL" id="JGVR01000001">
    <property type="protein sequence ID" value="KEZ21326.1"/>
    <property type="molecule type" value="Genomic_DNA"/>
</dbReference>
<dbReference type="PATRIC" id="fig|13690.10.peg.4"/>
<proteinExistence type="predicted"/>
<evidence type="ECO:0000313" key="2">
    <source>
        <dbReference type="Proteomes" id="UP000028534"/>
    </source>
</evidence>